<keyword evidence="2" id="KW-0805">Transcription regulation</keyword>
<name>A1ZJG6_MICM2</name>
<comment type="caution">
    <text evidence="7">The sequence shown here is derived from an EMBL/GenBank/DDBJ whole genome shotgun (WGS) entry which is preliminary data.</text>
</comment>
<dbReference type="InterPro" id="IPR013324">
    <property type="entry name" value="RNA_pol_sigma_r3/r4-like"/>
</dbReference>
<keyword evidence="3" id="KW-0731">Sigma factor</keyword>
<dbReference type="PANTHER" id="PTHR43133:SF51">
    <property type="entry name" value="RNA POLYMERASE SIGMA FACTOR"/>
    <property type="match status" value="1"/>
</dbReference>
<dbReference type="CDD" id="cd06171">
    <property type="entry name" value="Sigma70_r4"/>
    <property type="match status" value="1"/>
</dbReference>
<dbReference type="SUPFAM" id="SSF88946">
    <property type="entry name" value="Sigma2 domain of RNA polymerase sigma factors"/>
    <property type="match status" value="1"/>
</dbReference>
<evidence type="ECO:0000259" key="6">
    <source>
        <dbReference type="Pfam" id="PF08281"/>
    </source>
</evidence>
<evidence type="ECO:0000313" key="8">
    <source>
        <dbReference type="Proteomes" id="UP000004095"/>
    </source>
</evidence>
<dbReference type="InterPro" id="IPR014284">
    <property type="entry name" value="RNA_pol_sigma-70_dom"/>
</dbReference>
<dbReference type="eggNOG" id="COG1595">
    <property type="taxonomic scope" value="Bacteria"/>
</dbReference>
<dbReference type="GO" id="GO:0006352">
    <property type="term" value="P:DNA-templated transcription initiation"/>
    <property type="evidence" value="ECO:0007669"/>
    <property type="project" value="InterPro"/>
</dbReference>
<evidence type="ECO:0000256" key="3">
    <source>
        <dbReference type="ARBA" id="ARBA00023082"/>
    </source>
</evidence>
<keyword evidence="4" id="KW-0804">Transcription</keyword>
<dbReference type="InterPro" id="IPR007627">
    <property type="entry name" value="RNA_pol_sigma70_r2"/>
</dbReference>
<dbReference type="Pfam" id="PF04542">
    <property type="entry name" value="Sigma70_r2"/>
    <property type="match status" value="1"/>
</dbReference>
<evidence type="ECO:0000313" key="7">
    <source>
        <dbReference type="EMBL" id="EAY29269.1"/>
    </source>
</evidence>
<proteinExistence type="inferred from homology"/>
<accession>A1ZJG6</accession>
<dbReference type="GO" id="GO:0003677">
    <property type="term" value="F:DNA binding"/>
    <property type="evidence" value="ECO:0007669"/>
    <property type="project" value="InterPro"/>
</dbReference>
<protein>
    <submittedName>
        <fullName evidence="7">RNA polymerase ECF-type sigma factor</fullName>
    </submittedName>
</protein>
<reference evidence="7 8" key="1">
    <citation type="submission" date="2007-01" db="EMBL/GenBank/DDBJ databases">
        <authorList>
            <person name="Haygood M."/>
            <person name="Podell S."/>
            <person name="Anderson C."/>
            <person name="Hopkinson B."/>
            <person name="Roe K."/>
            <person name="Barbeau K."/>
            <person name="Gaasterland T."/>
            <person name="Ferriera S."/>
            <person name="Johnson J."/>
            <person name="Kravitz S."/>
            <person name="Beeson K."/>
            <person name="Sutton G."/>
            <person name="Rogers Y.-H."/>
            <person name="Friedman R."/>
            <person name="Frazier M."/>
            <person name="Venter J.C."/>
        </authorList>
    </citation>
    <scope>NUCLEOTIDE SEQUENCE [LARGE SCALE GENOMIC DNA]</scope>
    <source>
        <strain evidence="7 8">ATCC 23134</strain>
    </source>
</reference>
<dbReference type="InterPro" id="IPR013325">
    <property type="entry name" value="RNA_pol_sigma_r2"/>
</dbReference>
<keyword evidence="8" id="KW-1185">Reference proteome</keyword>
<dbReference type="InterPro" id="IPR036388">
    <property type="entry name" value="WH-like_DNA-bd_sf"/>
</dbReference>
<comment type="similarity">
    <text evidence="1">Belongs to the sigma-70 factor family. ECF subfamily.</text>
</comment>
<dbReference type="Pfam" id="PF08281">
    <property type="entry name" value="Sigma70_r4_2"/>
    <property type="match status" value="1"/>
</dbReference>
<dbReference type="Proteomes" id="UP000004095">
    <property type="component" value="Unassembled WGS sequence"/>
</dbReference>
<feature type="domain" description="RNA polymerase sigma factor 70 region 4 type 2" evidence="6">
    <location>
        <begin position="132"/>
        <end position="183"/>
    </location>
</feature>
<dbReference type="RefSeq" id="WP_002696213.1">
    <property type="nucleotide sequence ID" value="NZ_AAWS01000011.1"/>
</dbReference>
<dbReference type="InterPro" id="IPR013249">
    <property type="entry name" value="RNA_pol_sigma70_r4_t2"/>
</dbReference>
<gene>
    <name evidence="7" type="ORF">M23134_01323</name>
</gene>
<dbReference type="InterPro" id="IPR039425">
    <property type="entry name" value="RNA_pol_sigma-70-like"/>
</dbReference>
<evidence type="ECO:0000256" key="1">
    <source>
        <dbReference type="ARBA" id="ARBA00010641"/>
    </source>
</evidence>
<dbReference type="AlphaFoldDB" id="A1ZJG6"/>
<dbReference type="OrthoDB" id="9780326at2"/>
<evidence type="ECO:0000259" key="5">
    <source>
        <dbReference type="Pfam" id="PF04542"/>
    </source>
</evidence>
<dbReference type="Gene3D" id="1.10.10.10">
    <property type="entry name" value="Winged helix-like DNA-binding domain superfamily/Winged helix DNA-binding domain"/>
    <property type="match status" value="1"/>
</dbReference>
<feature type="domain" description="RNA polymerase sigma-70 region 2" evidence="5">
    <location>
        <begin position="31"/>
        <end position="98"/>
    </location>
</feature>
<dbReference type="SUPFAM" id="SSF88659">
    <property type="entry name" value="Sigma3 and sigma4 domains of RNA polymerase sigma factors"/>
    <property type="match status" value="1"/>
</dbReference>
<dbReference type="EMBL" id="AAWS01000011">
    <property type="protein sequence ID" value="EAY29269.1"/>
    <property type="molecule type" value="Genomic_DNA"/>
</dbReference>
<sequence length="191" mass="21628">MNKTDQRVSREEAWALVQQAQAGDQAAFTALIKQYEAQVAATVIGMLGNTPEADDVGQETFIRFYKALAKFRGEADVGTYLTRIAINLSLNELKKRKRKGIFSLFSSNKQQEDYVREIADENKEHHKDTQEVVQRAVQTLEPAFRSVVVLRMIDGYSTKETAEILNIPLGTVLSRLKRAQEKLKVILKDLN</sequence>
<dbReference type="GO" id="GO:0016987">
    <property type="term" value="F:sigma factor activity"/>
    <property type="evidence" value="ECO:0007669"/>
    <property type="project" value="UniProtKB-KW"/>
</dbReference>
<evidence type="ECO:0000256" key="4">
    <source>
        <dbReference type="ARBA" id="ARBA00023163"/>
    </source>
</evidence>
<dbReference type="PANTHER" id="PTHR43133">
    <property type="entry name" value="RNA POLYMERASE ECF-TYPE SIGMA FACTO"/>
    <property type="match status" value="1"/>
</dbReference>
<dbReference type="NCBIfam" id="TIGR02937">
    <property type="entry name" value="sigma70-ECF"/>
    <property type="match status" value="1"/>
</dbReference>
<organism evidence="7 8">
    <name type="scientific">Microscilla marina ATCC 23134</name>
    <dbReference type="NCBI Taxonomy" id="313606"/>
    <lineage>
        <taxon>Bacteria</taxon>
        <taxon>Pseudomonadati</taxon>
        <taxon>Bacteroidota</taxon>
        <taxon>Cytophagia</taxon>
        <taxon>Cytophagales</taxon>
        <taxon>Microscillaceae</taxon>
        <taxon>Microscilla</taxon>
    </lineage>
</organism>
<evidence type="ECO:0000256" key="2">
    <source>
        <dbReference type="ARBA" id="ARBA00023015"/>
    </source>
</evidence>
<dbReference type="Gene3D" id="1.10.1740.10">
    <property type="match status" value="1"/>
</dbReference>